<evidence type="ECO:0000256" key="3">
    <source>
        <dbReference type="PROSITE-ProRule" id="PRU00023"/>
    </source>
</evidence>
<dbReference type="InterPro" id="IPR036770">
    <property type="entry name" value="Ankyrin_rpt-contain_sf"/>
</dbReference>
<dbReference type="Pfam" id="PF00023">
    <property type="entry name" value="Ank"/>
    <property type="match status" value="1"/>
</dbReference>
<dbReference type="InterPro" id="IPR002110">
    <property type="entry name" value="Ankyrin_rpt"/>
</dbReference>
<dbReference type="Gene3D" id="1.25.40.20">
    <property type="entry name" value="Ankyrin repeat-containing domain"/>
    <property type="match status" value="1"/>
</dbReference>
<dbReference type="PROSITE" id="PS50088">
    <property type="entry name" value="ANK_REPEAT"/>
    <property type="match status" value="1"/>
</dbReference>
<dbReference type="EMBL" id="HBFQ01042648">
    <property type="protein sequence ID" value="CAD8855830.1"/>
    <property type="molecule type" value="Transcribed_RNA"/>
</dbReference>
<keyword evidence="2 3" id="KW-0040">ANK repeat</keyword>
<evidence type="ECO:0000256" key="1">
    <source>
        <dbReference type="ARBA" id="ARBA00022737"/>
    </source>
</evidence>
<reference evidence="4" key="1">
    <citation type="submission" date="2021-01" db="EMBL/GenBank/DDBJ databases">
        <authorList>
            <person name="Corre E."/>
            <person name="Pelletier E."/>
            <person name="Niang G."/>
            <person name="Scheremetjew M."/>
            <person name="Finn R."/>
            <person name="Kale V."/>
            <person name="Holt S."/>
            <person name="Cochrane G."/>
            <person name="Meng A."/>
            <person name="Brown T."/>
            <person name="Cohen L."/>
        </authorList>
    </citation>
    <scope>NUCLEOTIDE SEQUENCE</scope>
</reference>
<accession>A0A7S1AJ43</accession>
<dbReference type="SUPFAM" id="SSF48403">
    <property type="entry name" value="Ankyrin repeat"/>
    <property type="match status" value="1"/>
</dbReference>
<dbReference type="SMART" id="SM00248">
    <property type="entry name" value="ANK"/>
    <property type="match status" value="1"/>
</dbReference>
<dbReference type="PANTHER" id="PTHR24171">
    <property type="entry name" value="ANKYRIN REPEAT DOMAIN-CONTAINING PROTEIN 39-RELATED"/>
    <property type="match status" value="1"/>
</dbReference>
<evidence type="ECO:0000256" key="2">
    <source>
        <dbReference type="ARBA" id="ARBA00023043"/>
    </source>
</evidence>
<protein>
    <submittedName>
        <fullName evidence="4">Uncharacterized protein</fullName>
    </submittedName>
</protein>
<sequence length="127" mass="13626">MSSDSGTSSGTEDFPGDCVGTIEQQLCRFALCGDAAACEHLLSSETVFDINWQRPSDKNSALHLAAERDHVSVVQVLIRAGANPDLLNDFGLRPIALTSLEDDTHGVLDSVSSRPPRRDTIKVNAFG</sequence>
<evidence type="ECO:0000313" key="4">
    <source>
        <dbReference type="EMBL" id="CAD8855830.1"/>
    </source>
</evidence>
<dbReference type="GO" id="GO:0085020">
    <property type="term" value="P:protein K6-linked ubiquitination"/>
    <property type="evidence" value="ECO:0007669"/>
    <property type="project" value="TreeGrafter"/>
</dbReference>
<dbReference type="AlphaFoldDB" id="A0A7S1AJ43"/>
<gene>
    <name evidence="4" type="ORF">NSCI0253_LOCUS30182</name>
</gene>
<organism evidence="4">
    <name type="scientific">Noctiluca scintillans</name>
    <name type="common">Sea sparkle</name>
    <name type="synonym">Red tide dinoflagellate</name>
    <dbReference type="NCBI Taxonomy" id="2966"/>
    <lineage>
        <taxon>Eukaryota</taxon>
        <taxon>Sar</taxon>
        <taxon>Alveolata</taxon>
        <taxon>Dinophyceae</taxon>
        <taxon>Noctilucales</taxon>
        <taxon>Noctilucaceae</taxon>
        <taxon>Noctiluca</taxon>
    </lineage>
</organism>
<feature type="repeat" description="ANK" evidence="3">
    <location>
        <begin position="57"/>
        <end position="89"/>
    </location>
</feature>
<name>A0A7S1AJ43_NOCSC</name>
<dbReference type="PROSITE" id="PS50297">
    <property type="entry name" value="ANK_REP_REGION"/>
    <property type="match status" value="1"/>
</dbReference>
<proteinExistence type="predicted"/>
<dbReference type="PANTHER" id="PTHR24171:SF8">
    <property type="entry name" value="BRCA1-ASSOCIATED RING DOMAIN PROTEIN 1"/>
    <property type="match status" value="1"/>
</dbReference>
<keyword evidence="1" id="KW-0677">Repeat</keyword>
<dbReference type="GO" id="GO:0004842">
    <property type="term" value="F:ubiquitin-protein transferase activity"/>
    <property type="evidence" value="ECO:0007669"/>
    <property type="project" value="TreeGrafter"/>
</dbReference>